<dbReference type="SUPFAM" id="SSF54197">
    <property type="entry name" value="HIT-like"/>
    <property type="match status" value="1"/>
</dbReference>
<sequence>MDGPQVLCGFRTKFRVDELLVAKTPAWSWSVRPAQTTLGCGILSLNRYAAQFGEVTAAEMAELAELVRKIERAVQSAFGYDIINYLMLMMVDHQVHFHVVPRYAGSRQFAGLDWLDHGWPAFPALAEQQHGQRPEILTLVREELRAACAG</sequence>
<accession>A0A935TD31</accession>
<dbReference type="Pfam" id="PF01230">
    <property type="entry name" value="HIT"/>
    <property type="match status" value="1"/>
</dbReference>
<dbReference type="InterPro" id="IPR036265">
    <property type="entry name" value="HIT-like_sf"/>
</dbReference>
<evidence type="ECO:0000256" key="1">
    <source>
        <dbReference type="PROSITE-ProRule" id="PRU00464"/>
    </source>
</evidence>
<proteinExistence type="predicted"/>
<evidence type="ECO:0000259" key="2">
    <source>
        <dbReference type="PROSITE" id="PS51084"/>
    </source>
</evidence>
<comment type="caution">
    <text evidence="1">Lacks conserved residue(s) required for the propagation of feature annotation.</text>
</comment>
<evidence type="ECO:0000313" key="4">
    <source>
        <dbReference type="Proteomes" id="UP000706151"/>
    </source>
</evidence>
<protein>
    <submittedName>
        <fullName evidence="3">HIT family protein</fullName>
    </submittedName>
</protein>
<dbReference type="EMBL" id="JADJOT010000012">
    <property type="protein sequence ID" value="MBK7956301.1"/>
    <property type="molecule type" value="Genomic_DNA"/>
</dbReference>
<dbReference type="AlphaFoldDB" id="A0A935TD31"/>
<dbReference type="PROSITE" id="PS51084">
    <property type="entry name" value="HIT_2"/>
    <property type="match status" value="1"/>
</dbReference>
<organism evidence="3 4">
    <name type="scientific">Candidatus Accumulibacter affinis</name>
    <dbReference type="NCBI Taxonomy" id="2954384"/>
    <lineage>
        <taxon>Bacteria</taxon>
        <taxon>Pseudomonadati</taxon>
        <taxon>Pseudomonadota</taxon>
        <taxon>Betaproteobacteria</taxon>
        <taxon>Candidatus Accumulibacter</taxon>
    </lineage>
</organism>
<evidence type="ECO:0000313" key="3">
    <source>
        <dbReference type="EMBL" id="MBK7956301.1"/>
    </source>
</evidence>
<dbReference type="InterPro" id="IPR011146">
    <property type="entry name" value="HIT-like"/>
</dbReference>
<dbReference type="Gene3D" id="3.30.428.10">
    <property type="entry name" value="HIT-like"/>
    <property type="match status" value="1"/>
</dbReference>
<comment type="caution">
    <text evidence="3">The sequence shown here is derived from an EMBL/GenBank/DDBJ whole genome shotgun (WGS) entry which is preliminary data.</text>
</comment>
<reference evidence="3 4" key="1">
    <citation type="submission" date="2020-10" db="EMBL/GenBank/DDBJ databases">
        <title>Connecting structure to function with the recovery of over 1000 high-quality activated sludge metagenome-assembled genomes encoding full-length rRNA genes using long-read sequencing.</title>
        <authorList>
            <person name="Singleton C.M."/>
            <person name="Petriglieri F."/>
            <person name="Kristensen J.M."/>
            <person name="Kirkegaard R.H."/>
            <person name="Michaelsen T.Y."/>
            <person name="Andersen M.H."/>
            <person name="Karst S.M."/>
            <person name="Dueholm M.S."/>
            <person name="Nielsen P.H."/>
            <person name="Albertsen M."/>
        </authorList>
    </citation>
    <scope>NUCLEOTIDE SEQUENCE [LARGE SCALE GENOMIC DNA]</scope>
    <source>
        <strain evidence="3">Fred_18-Q3-R57-64_BAT3C.720</strain>
    </source>
</reference>
<name>A0A935TD31_9PROT</name>
<dbReference type="Proteomes" id="UP000706151">
    <property type="component" value="Unassembled WGS sequence"/>
</dbReference>
<gene>
    <name evidence="3" type="ORF">IPK02_21450</name>
</gene>
<feature type="domain" description="HIT" evidence="2">
    <location>
        <begin position="42"/>
        <end position="109"/>
    </location>
</feature>
<dbReference type="GO" id="GO:0003824">
    <property type="term" value="F:catalytic activity"/>
    <property type="evidence" value="ECO:0007669"/>
    <property type="project" value="InterPro"/>
</dbReference>